<proteinExistence type="predicted"/>
<dbReference type="AlphaFoldDB" id="A0A813G0I8"/>
<dbReference type="OrthoDB" id="444980at2759"/>
<protein>
    <recommendedName>
        <fullName evidence="2">CSD domain-containing protein</fullName>
    </recommendedName>
</protein>
<dbReference type="InterPro" id="IPR002059">
    <property type="entry name" value="CSP_DNA-bd"/>
</dbReference>
<dbReference type="InterPro" id="IPR011129">
    <property type="entry name" value="CSD"/>
</dbReference>
<dbReference type="SMART" id="SM00357">
    <property type="entry name" value="CSP"/>
    <property type="match status" value="1"/>
</dbReference>
<name>A0A813G0I8_POLGL</name>
<dbReference type="InterPro" id="IPR012340">
    <property type="entry name" value="NA-bd_OB-fold"/>
</dbReference>
<dbReference type="GO" id="GO:0003676">
    <property type="term" value="F:nucleic acid binding"/>
    <property type="evidence" value="ECO:0007669"/>
    <property type="project" value="InterPro"/>
</dbReference>
<sequence>MGAEPWPRAQGSTGGRFGARRGRHLASWVFLAPLLAISGALAVKRSVFSTAVAFLQGQVLMSPPAAPYQRTYAGVPSGVLVKPGFLVLGGGLDLEVRRIDVRRQVSARPQSGGSSPFGDRTLEGKVKSYNAEKGFGFVSCDATFGKYQRDVFLHKEQAKGLAVGDMVKFKVEVNMQGNPQARQVSKLVPEVVGITDDVIDDAWAAFEQEDLAQEEVSPESDPWAQAEQAWAGVPPEKDPWAA</sequence>
<feature type="domain" description="CSD" evidence="2">
    <location>
        <begin position="121"/>
        <end position="186"/>
    </location>
</feature>
<dbReference type="EMBL" id="CAJNNV010027226">
    <property type="protein sequence ID" value="CAE8619798.1"/>
    <property type="molecule type" value="Genomic_DNA"/>
</dbReference>
<dbReference type="Gene3D" id="2.40.50.140">
    <property type="entry name" value="Nucleic acid-binding proteins"/>
    <property type="match status" value="1"/>
</dbReference>
<dbReference type="SUPFAM" id="SSF50249">
    <property type="entry name" value="Nucleic acid-binding proteins"/>
    <property type="match status" value="1"/>
</dbReference>
<accession>A0A813G0I8</accession>
<evidence type="ECO:0000313" key="4">
    <source>
        <dbReference type="Proteomes" id="UP000654075"/>
    </source>
</evidence>
<feature type="non-terminal residue" evidence="3">
    <location>
        <position position="242"/>
    </location>
</feature>
<gene>
    <name evidence="3" type="ORF">PGLA1383_LOCUS37379</name>
</gene>
<evidence type="ECO:0000313" key="3">
    <source>
        <dbReference type="EMBL" id="CAE8619798.1"/>
    </source>
</evidence>
<evidence type="ECO:0000259" key="2">
    <source>
        <dbReference type="PROSITE" id="PS51857"/>
    </source>
</evidence>
<organism evidence="3 4">
    <name type="scientific">Polarella glacialis</name>
    <name type="common">Dinoflagellate</name>
    <dbReference type="NCBI Taxonomy" id="89957"/>
    <lineage>
        <taxon>Eukaryota</taxon>
        <taxon>Sar</taxon>
        <taxon>Alveolata</taxon>
        <taxon>Dinophyceae</taxon>
        <taxon>Suessiales</taxon>
        <taxon>Suessiaceae</taxon>
        <taxon>Polarella</taxon>
    </lineage>
</organism>
<feature type="region of interest" description="Disordered" evidence="1">
    <location>
        <begin position="210"/>
        <end position="242"/>
    </location>
</feature>
<dbReference type="Pfam" id="PF00313">
    <property type="entry name" value="CSD"/>
    <property type="match status" value="1"/>
</dbReference>
<keyword evidence="4" id="KW-1185">Reference proteome</keyword>
<evidence type="ECO:0000256" key="1">
    <source>
        <dbReference type="SAM" id="MobiDB-lite"/>
    </source>
</evidence>
<comment type="caution">
    <text evidence="3">The sequence shown here is derived from an EMBL/GenBank/DDBJ whole genome shotgun (WGS) entry which is preliminary data.</text>
</comment>
<reference evidence="3" key="1">
    <citation type="submission" date="2021-02" db="EMBL/GenBank/DDBJ databases">
        <authorList>
            <person name="Dougan E. K."/>
            <person name="Rhodes N."/>
            <person name="Thang M."/>
            <person name="Chan C."/>
        </authorList>
    </citation>
    <scope>NUCLEOTIDE SEQUENCE</scope>
</reference>
<dbReference type="PROSITE" id="PS51857">
    <property type="entry name" value="CSD_2"/>
    <property type="match status" value="1"/>
</dbReference>
<dbReference type="Proteomes" id="UP000654075">
    <property type="component" value="Unassembled WGS sequence"/>
</dbReference>